<evidence type="ECO:0000313" key="4">
    <source>
        <dbReference type="Proteomes" id="UP000197277"/>
    </source>
</evidence>
<keyword evidence="4" id="KW-1185">Reference proteome</keyword>
<comment type="caution">
    <text evidence="3">The sequence shown here is derived from an EMBL/GenBank/DDBJ whole genome shotgun (WGS) entry which is preliminary data.</text>
</comment>
<dbReference type="PANTHER" id="PTHR46526:SF1">
    <property type="entry name" value="CHORDIN"/>
    <property type="match status" value="1"/>
</dbReference>
<dbReference type="PROSITE" id="PS50933">
    <property type="entry name" value="CHRD"/>
    <property type="match status" value="3"/>
</dbReference>
<dbReference type="GO" id="GO:0036122">
    <property type="term" value="F:BMP binding"/>
    <property type="evidence" value="ECO:0007669"/>
    <property type="project" value="TreeGrafter"/>
</dbReference>
<dbReference type="AlphaFoldDB" id="A0A246FJ37"/>
<feature type="domain" description="CHRD" evidence="2">
    <location>
        <begin position="398"/>
        <end position="534"/>
    </location>
</feature>
<organism evidence="3 4">
    <name type="scientific">Hymenobacter amundsenii</name>
    <dbReference type="NCBI Taxonomy" id="2006685"/>
    <lineage>
        <taxon>Bacteria</taxon>
        <taxon>Pseudomonadati</taxon>
        <taxon>Bacteroidota</taxon>
        <taxon>Cytophagia</taxon>
        <taxon>Cytophagales</taxon>
        <taxon>Hymenobacteraceae</taxon>
        <taxon>Hymenobacter</taxon>
    </lineage>
</organism>
<accession>A0A246FJ37</accession>
<dbReference type="SMART" id="SM00754">
    <property type="entry name" value="CHRD"/>
    <property type="match status" value="4"/>
</dbReference>
<feature type="signal peptide" evidence="1">
    <location>
        <begin position="1"/>
        <end position="25"/>
    </location>
</feature>
<feature type="domain" description="CHRD" evidence="2">
    <location>
        <begin position="30"/>
        <end position="153"/>
    </location>
</feature>
<name>A0A246FJ37_9BACT</name>
<dbReference type="InterPro" id="IPR026444">
    <property type="entry name" value="Secre_tail"/>
</dbReference>
<evidence type="ECO:0000313" key="3">
    <source>
        <dbReference type="EMBL" id="OWP62556.1"/>
    </source>
</evidence>
<sequence length="630" mass="66548">MLRTFTYATLSLLLSLLLRPFGAQADHLRSHLLLGAQLSGAQEVPAVATSARGTASFTLNAGKDTLFIAGSFTGLSGAITMAHVHNGFEGVAGPVVTNLFSMIRGNQINGFLTGADISPDKLDRYLRGAYYINIHTALNPGGEIRGQIKLEKDEEYVGVLTGDQQVPAVTTNAIGLGTFNLAQQQNKLKFRVVFSGLSGPVTVTHFHTGAFGATGPVIVDLMPFLNGNVIEGEITPSAAFLTALAAGQIYINVHTAANPNGEIRSQLDREARYLSHDARLDASQMVPATASTGKGVSFLELNTTLDSLRIFVTHTGLSGAPTSLQLFAADAGQPNSANLQIAGVNLVGAPAAFSVLFTRASGLSLPLVNLFLRGGVNMVLTTAANPNGEVRGQVYRLAREGYTFVLSGKQERPNPVASTGYGAGYVSMDRDQSNVHLNMTWGGLSGPATMGHFHTGLSSQSGPVVFNLMPFFNATTPPSGADAYWNPTNDAPNATNPFTARRALQFRRDSMYVNLHTAANPGGEIRGQVLRGAKSLSVLLAAQPAALVAETFAATPNPFRETLAVRFDARTAGTGTLRVTDVLGRQVLTRPLTVRPGANTAEVRIPGAPGVYLLLLEVNGSRIVSRLTKE</sequence>
<feature type="domain" description="CHRD" evidence="2">
    <location>
        <begin position="156"/>
        <end position="272"/>
    </location>
</feature>
<protein>
    <recommendedName>
        <fullName evidence="2">CHRD domain-containing protein</fullName>
    </recommendedName>
</protein>
<keyword evidence="1" id="KW-0732">Signal</keyword>
<dbReference type="RefSeq" id="WP_088465022.1">
    <property type="nucleotide sequence ID" value="NZ_NIRR01000023.1"/>
</dbReference>
<dbReference type="Pfam" id="PF07452">
    <property type="entry name" value="CHRD"/>
    <property type="match status" value="4"/>
</dbReference>
<dbReference type="NCBIfam" id="TIGR04183">
    <property type="entry name" value="Por_Secre_tail"/>
    <property type="match status" value="1"/>
</dbReference>
<feature type="chain" id="PRO_5012919043" description="CHRD domain-containing protein" evidence="1">
    <location>
        <begin position="26"/>
        <end position="630"/>
    </location>
</feature>
<dbReference type="Proteomes" id="UP000197277">
    <property type="component" value="Unassembled WGS sequence"/>
</dbReference>
<proteinExistence type="predicted"/>
<dbReference type="InterPro" id="IPR010895">
    <property type="entry name" value="CHRD"/>
</dbReference>
<evidence type="ECO:0000256" key="1">
    <source>
        <dbReference type="SAM" id="SignalP"/>
    </source>
</evidence>
<dbReference type="InterPro" id="IPR052278">
    <property type="entry name" value="Chordin-like_regulators"/>
</dbReference>
<dbReference type="GO" id="GO:0005615">
    <property type="term" value="C:extracellular space"/>
    <property type="evidence" value="ECO:0007669"/>
    <property type="project" value="TreeGrafter"/>
</dbReference>
<dbReference type="PANTHER" id="PTHR46526">
    <property type="entry name" value="CHORDIN"/>
    <property type="match status" value="1"/>
</dbReference>
<dbReference type="OrthoDB" id="571052at2"/>
<reference evidence="3 4" key="1">
    <citation type="submission" date="2017-06" db="EMBL/GenBank/DDBJ databases">
        <title>Hymenobacter amundsenii sp. nov. isolated from regoliths in Antarctica.</title>
        <authorList>
            <person name="Sedlacek I."/>
            <person name="Kralova S."/>
            <person name="Pantucek R."/>
            <person name="Svec P."/>
            <person name="Holochova P."/>
            <person name="Stankova E."/>
            <person name="Vrbovska V."/>
            <person name="Busse H.-J."/>
        </authorList>
    </citation>
    <scope>NUCLEOTIDE SEQUENCE [LARGE SCALE GENOMIC DNA]</scope>
    <source>
        <strain evidence="3 4">CCM 8682</strain>
    </source>
</reference>
<evidence type="ECO:0000259" key="2">
    <source>
        <dbReference type="PROSITE" id="PS50933"/>
    </source>
</evidence>
<dbReference type="EMBL" id="NIRR01000023">
    <property type="protein sequence ID" value="OWP62556.1"/>
    <property type="molecule type" value="Genomic_DNA"/>
</dbReference>
<gene>
    <name evidence="3" type="ORF">CDA63_13690</name>
</gene>